<evidence type="ECO:0000256" key="1">
    <source>
        <dbReference type="SAM" id="MobiDB-lite"/>
    </source>
</evidence>
<reference evidence="2" key="1">
    <citation type="journal article" date="2013" name="Genetics">
        <title>The draft genome and transcriptome of Panagrellus redivivus are shaped by the harsh demands of a free-living lifestyle.</title>
        <authorList>
            <person name="Srinivasan J."/>
            <person name="Dillman A.R."/>
            <person name="Macchietto M.G."/>
            <person name="Heikkinen L."/>
            <person name="Lakso M."/>
            <person name="Fracchia K.M."/>
            <person name="Antoshechkin I."/>
            <person name="Mortazavi A."/>
            <person name="Wong G."/>
            <person name="Sternberg P.W."/>
        </authorList>
    </citation>
    <scope>NUCLEOTIDE SEQUENCE [LARGE SCALE GENOMIC DNA]</scope>
    <source>
        <strain evidence="2">MT8872</strain>
    </source>
</reference>
<evidence type="ECO:0000313" key="3">
    <source>
        <dbReference type="WBParaSite" id="Pan_g6531.t1"/>
    </source>
</evidence>
<keyword evidence="2" id="KW-1185">Reference proteome</keyword>
<organism evidence="2 3">
    <name type="scientific">Panagrellus redivivus</name>
    <name type="common">Microworm</name>
    <dbReference type="NCBI Taxonomy" id="6233"/>
    <lineage>
        <taxon>Eukaryota</taxon>
        <taxon>Metazoa</taxon>
        <taxon>Ecdysozoa</taxon>
        <taxon>Nematoda</taxon>
        <taxon>Chromadorea</taxon>
        <taxon>Rhabditida</taxon>
        <taxon>Tylenchina</taxon>
        <taxon>Panagrolaimomorpha</taxon>
        <taxon>Panagrolaimoidea</taxon>
        <taxon>Panagrolaimidae</taxon>
        <taxon>Panagrellus</taxon>
    </lineage>
</organism>
<dbReference type="WBParaSite" id="Pan_g6531.t1">
    <property type="protein sequence ID" value="Pan_g6531.t1"/>
    <property type="gene ID" value="Pan_g6531"/>
</dbReference>
<sequence>MAQEYYEEMRQCAMKLPGDITFGDLELNRLATSVSSGISRSSNPRRSATGSSSRHTTPTYLSSNVLLEISFIDPVSRLPIAKLVPMRCGHQTTINELCTGVQSLVVDETYTEILPYRGDVPLNVDGTVGDALRGVIRKSFELNLHLVGWTPPVPKALFQRLGVAIPDAFSRYLAGFRSKHWSFSGFGCVSRVHFPRFLQGLALILSRVDVTFITIGPDALVKDDVKTDADPLKLNENVAKWLGIL</sequence>
<feature type="region of interest" description="Disordered" evidence="1">
    <location>
        <begin position="36"/>
        <end position="57"/>
    </location>
</feature>
<dbReference type="AlphaFoldDB" id="A0A7E4W234"/>
<accession>A0A7E4W234</accession>
<dbReference type="Proteomes" id="UP000492821">
    <property type="component" value="Unassembled WGS sequence"/>
</dbReference>
<evidence type="ECO:0000313" key="2">
    <source>
        <dbReference type="Proteomes" id="UP000492821"/>
    </source>
</evidence>
<name>A0A7E4W234_PANRE</name>
<proteinExistence type="predicted"/>
<protein>
    <submittedName>
        <fullName evidence="3">Proteasome assembly chaperone 3</fullName>
    </submittedName>
</protein>
<reference evidence="3" key="2">
    <citation type="submission" date="2020-10" db="UniProtKB">
        <authorList>
            <consortium name="WormBaseParasite"/>
        </authorList>
    </citation>
    <scope>IDENTIFICATION</scope>
</reference>